<comment type="caution">
    <text evidence="1">The sequence shown here is derived from an EMBL/GenBank/DDBJ whole genome shotgun (WGS) entry which is preliminary data.</text>
</comment>
<protein>
    <submittedName>
        <fullName evidence="1">Uncharacterized protein</fullName>
    </submittedName>
</protein>
<evidence type="ECO:0000313" key="2">
    <source>
        <dbReference type="EMBL" id="GCA62664.1"/>
    </source>
</evidence>
<dbReference type="AlphaFoldDB" id="A0A391NK92"/>
<dbReference type="EMBL" id="BDIP01001129">
    <property type="protein sequence ID" value="GCA62664.1"/>
    <property type="molecule type" value="Genomic_DNA"/>
</dbReference>
<dbReference type="Proteomes" id="UP000265618">
    <property type="component" value="Unassembled WGS sequence"/>
</dbReference>
<reference evidence="1 3" key="2">
    <citation type="journal article" date="2018" name="PLoS ONE">
        <title>The draft genome of Kipferlia bialata reveals reductive genome evolution in fornicate parasites.</title>
        <authorList>
            <person name="Tanifuji G."/>
            <person name="Takabayashi S."/>
            <person name="Kume K."/>
            <person name="Takagi M."/>
            <person name="Nakayama T."/>
            <person name="Kamikawa R."/>
            <person name="Inagaki Y."/>
            <person name="Hashimoto T."/>
        </authorList>
    </citation>
    <scope>NUCLEOTIDE SEQUENCE [LARGE SCALE GENOMIC DNA]</scope>
    <source>
        <strain evidence="1">NY0173</strain>
    </source>
</reference>
<gene>
    <name evidence="1" type="ORF">KIPB_003849</name>
    <name evidence="2" type="ORF">KIPB_005004</name>
</gene>
<organism evidence="1 3">
    <name type="scientific">Kipferlia bialata</name>
    <dbReference type="NCBI Taxonomy" id="797122"/>
    <lineage>
        <taxon>Eukaryota</taxon>
        <taxon>Metamonada</taxon>
        <taxon>Carpediemonas-like organisms</taxon>
        <taxon>Kipferlia</taxon>
    </lineage>
</organism>
<evidence type="ECO:0000313" key="1">
    <source>
        <dbReference type="EMBL" id="GCA62484.1"/>
    </source>
</evidence>
<dbReference type="EMBL" id="BDIP01000775">
    <property type="protein sequence ID" value="GCA62484.1"/>
    <property type="molecule type" value="Genomic_DNA"/>
</dbReference>
<keyword evidence="3" id="KW-1185">Reference proteome</keyword>
<reference evidence="1" key="1">
    <citation type="submission" date="2016-10" db="EMBL/GenBank/DDBJ databases">
        <authorList>
            <person name="Tanifuji G."/>
            <person name="Kume K."/>
            <person name="Nakayama T."/>
            <person name="Takabayashi S."/>
            <person name="Hashimoto T."/>
        </authorList>
    </citation>
    <scope>NUCLEOTIDE SEQUENCE</scope>
    <source>
        <strain evidence="1">NY0173</strain>
    </source>
</reference>
<evidence type="ECO:0000313" key="3">
    <source>
        <dbReference type="Proteomes" id="UP000265618"/>
    </source>
</evidence>
<accession>A0A391NK92</accession>
<proteinExistence type="predicted"/>
<sequence>MSLCDIVNTSDFGADPVKLFCRWLSDTLAHLQSSHKECDTDSGRWETLSSDYSTLSSVLADLWKVSYAARSKSSSAALMVAPPVGMEDAYSVELSASELTDMFLEVDCVLLEPDVLALQSHALSTCREVRPAVIKYLLALARLRPDSILQHLMGGGGAEAVSLAVLGVLSQAHNAEAADSVVAPALLYLREVCLSPFLVTLVRQGLFASLEGLDPTSLSHGAAHAMADVLEACLSSGSASLAAKLGQTKVLQVLEDALVNRFDDMVPYQNVLRRVRDLESS</sequence>
<name>A0A391NK92_9EUKA</name>